<protein>
    <submittedName>
        <fullName evidence="3">SDR family NAD(P)-dependent oxidoreductase</fullName>
    </submittedName>
</protein>
<dbReference type="InterPro" id="IPR002347">
    <property type="entry name" value="SDR_fam"/>
</dbReference>
<dbReference type="Gene3D" id="3.40.50.720">
    <property type="entry name" value="NAD(P)-binding Rossmann-like Domain"/>
    <property type="match status" value="1"/>
</dbReference>
<dbReference type="PANTHER" id="PTHR42879:SF2">
    <property type="entry name" value="3-OXOACYL-[ACYL-CARRIER-PROTEIN] REDUCTASE FABG"/>
    <property type="match status" value="1"/>
</dbReference>
<dbReference type="PROSITE" id="PS00061">
    <property type="entry name" value="ADH_SHORT"/>
    <property type="match status" value="1"/>
</dbReference>
<sequence length="264" mass="28817">MGNRNLENQIAIVTGAGSGIGRELCLSLAKRGAKIMVTDINEKGIEETKKLIEAQNGYAETYKLDVVDSDMVKNVMDEIYKKHNRIDILISNAGISTPPSLATKMPEEHWDKLLKVHLYGTFNCVKACGEYMKANNYGRIVLSSSLGGVFGFAGNVNYAVAKTGMVGMTYTLAKELGPYGITVNAVQPGIIRTPMTKDALKAFEEGFIKETPVRRIGEVDDVSNAIAFFCMPESSFVTGVVMRIDGGYILQSSMDQIMMDVCSK</sequence>
<keyword evidence="4" id="KW-1185">Reference proteome</keyword>
<comment type="caution">
    <text evidence="3">The sequence shown here is derived from an EMBL/GenBank/DDBJ whole genome shotgun (WGS) entry which is preliminary data.</text>
</comment>
<evidence type="ECO:0000256" key="1">
    <source>
        <dbReference type="ARBA" id="ARBA00006484"/>
    </source>
</evidence>
<dbReference type="Pfam" id="PF13561">
    <property type="entry name" value="adh_short_C2"/>
    <property type="match status" value="1"/>
</dbReference>
<reference evidence="3" key="1">
    <citation type="submission" date="2022-12" db="EMBL/GenBank/DDBJ databases">
        <title>Clostridium sp. nov., isolated from industrial wastewater.</title>
        <authorList>
            <person name="Jiayan W."/>
        </authorList>
    </citation>
    <scope>NUCLEOTIDE SEQUENCE</scope>
    <source>
        <strain evidence="3">ZC22-4</strain>
    </source>
</reference>
<dbReference type="InterPro" id="IPR050259">
    <property type="entry name" value="SDR"/>
</dbReference>
<dbReference type="InterPro" id="IPR020904">
    <property type="entry name" value="Sc_DH/Rdtase_CS"/>
</dbReference>
<dbReference type="SUPFAM" id="SSF51735">
    <property type="entry name" value="NAD(P)-binding Rossmann-fold domains"/>
    <property type="match status" value="1"/>
</dbReference>
<gene>
    <name evidence="3" type="ORF">OW729_08070</name>
</gene>
<proteinExistence type="inferred from homology"/>
<accession>A0ABT4D8E6</accession>
<evidence type="ECO:0000313" key="3">
    <source>
        <dbReference type="EMBL" id="MCY6958556.1"/>
    </source>
</evidence>
<dbReference type="Proteomes" id="UP001144612">
    <property type="component" value="Unassembled WGS sequence"/>
</dbReference>
<organism evidence="3 4">
    <name type="scientific">Clostridium brassicae</name>
    <dbReference type="NCBI Taxonomy" id="2999072"/>
    <lineage>
        <taxon>Bacteria</taxon>
        <taxon>Bacillati</taxon>
        <taxon>Bacillota</taxon>
        <taxon>Clostridia</taxon>
        <taxon>Eubacteriales</taxon>
        <taxon>Clostridiaceae</taxon>
        <taxon>Clostridium</taxon>
    </lineage>
</organism>
<dbReference type="PRINTS" id="PR00080">
    <property type="entry name" value="SDRFAMILY"/>
</dbReference>
<name>A0ABT4D8E6_9CLOT</name>
<comment type="similarity">
    <text evidence="1">Belongs to the short-chain dehydrogenases/reductases (SDR) family.</text>
</comment>
<dbReference type="RefSeq" id="WP_268060968.1">
    <property type="nucleotide sequence ID" value="NZ_JAPQFJ010000006.1"/>
</dbReference>
<dbReference type="EMBL" id="JAPQFJ010000006">
    <property type="protein sequence ID" value="MCY6958556.1"/>
    <property type="molecule type" value="Genomic_DNA"/>
</dbReference>
<dbReference type="PRINTS" id="PR00081">
    <property type="entry name" value="GDHRDH"/>
</dbReference>
<dbReference type="PANTHER" id="PTHR42879">
    <property type="entry name" value="3-OXOACYL-(ACYL-CARRIER-PROTEIN) REDUCTASE"/>
    <property type="match status" value="1"/>
</dbReference>
<keyword evidence="2" id="KW-0443">Lipid metabolism</keyword>
<dbReference type="InterPro" id="IPR036291">
    <property type="entry name" value="NAD(P)-bd_dom_sf"/>
</dbReference>
<evidence type="ECO:0000313" key="4">
    <source>
        <dbReference type="Proteomes" id="UP001144612"/>
    </source>
</evidence>
<keyword evidence="2" id="KW-0753">Steroid metabolism</keyword>
<evidence type="ECO:0000256" key="2">
    <source>
        <dbReference type="ARBA" id="ARBA00023221"/>
    </source>
</evidence>
<dbReference type="NCBIfam" id="NF009466">
    <property type="entry name" value="PRK12826.1-2"/>
    <property type="match status" value="1"/>
</dbReference>